<evidence type="ECO:0000313" key="2">
    <source>
        <dbReference type="EMBL" id="TQD46981.1"/>
    </source>
</evidence>
<organism evidence="2 3">
    <name type="scientific">Marilutibacter aestuarii</name>
    <dbReference type="NCBI Taxonomy" id="1706195"/>
    <lineage>
        <taxon>Bacteria</taxon>
        <taxon>Pseudomonadati</taxon>
        <taxon>Pseudomonadota</taxon>
        <taxon>Gammaproteobacteria</taxon>
        <taxon>Lysobacterales</taxon>
        <taxon>Lysobacteraceae</taxon>
        <taxon>Marilutibacter</taxon>
    </lineage>
</organism>
<comment type="caution">
    <text evidence="2">The sequence shown here is derived from an EMBL/GenBank/DDBJ whole genome shotgun (WGS) entry which is preliminary data.</text>
</comment>
<reference evidence="2 3" key="1">
    <citation type="submission" date="2019-06" db="EMBL/GenBank/DDBJ databases">
        <title>Lysobacter alkalisoli sp. nov. isolated from saline soil.</title>
        <authorList>
            <person name="Sun J.-Q."/>
            <person name="Xu L."/>
        </authorList>
    </citation>
    <scope>NUCLEOTIDE SEQUENCE [LARGE SCALE GENOMIC DNA]</scope>
    <source>
        <strain evidence="2 3">JCM 31130</strain>
    </source>
</reference>
<evidence type="ECO:0000256" key="1">
    <source>
        <dbReference type="SAM" id="SignalP"/>
    </source>
</evidence>
<protein>
    <submittedName>
        <fullName evidence="2">DUF4156 domain-containing protein</fullName>
    </submittedName>
</protein>
<accession>A0A508AEL1</accession>
<dbReference type="EMBL" id="VICE01000059">
    <property type="protein sequence ID" value="TQD46981.1"/>
    <property type="molecule type" value="Genomic_DNA"/>
</dbReference>
<dbReference type="AlphaFoldDB" id="A0A508AEL1"/>
<sequence>MRRHLLPALASVLVLSSGLAGCTWVHMAPGASAVRVISAGAAPSGCQKLGEISVSVKDSVAFYDRNPLRVREELETLARNEGPGLGADTIQPLGEPVDGEQRFAGYRCGGSARVAAPAGADAGGGTAHTYPLGG</sequence>
<keyword evidence="1" id="KW-0732">Signal</keyword>
<dbReference type="Proteomes" id="UP000318212">
    <property type="component" value="Unassembled WGS sequence"/>
</dbReference>
<dbReference type="InterPro" id="IPR025294">
    <property type="entry name" value="DUF4156"/>
</dbReference>
<feature type="signal peptide" evidence="1">
    <location>
        <begin position="1"/>
        <end position="20"/>
    </location>
</feature>
<name>A0A508AEL1_9GAMM</name>
<feature type="chain" id="PRO_5021354114" evidence="1">
    <location>
        <begin position="21"/>
        <end position="134"/>
    </location>
</feature>
<dbReference type="Pfam" id="PF13698">
    <property type="entry name" value="DUF4156"/>
    <property type="match status" value="1"/>
</dbReference>
<proteinExistence type="predicted"/>
<dbReference type="OrthoDB" id="6120981at2"/>
<evidence type="ECO:0000313" key="3">
    <source>
        <dbReference type="Proteomes" id="UP000318212"/>
    </source>
</evidence>
<gene>
    <name evidence="2" type="ORF">FKV25_06320</name>
</gene>
<dbReference type="PROSITE" id="PS51257">
    <property type="entry name" value="PROKAR_LIPOPROTEIN"/>
    <property type="match status" value="1"/>
</dbReference>
<keyword evidence="3" id="KW-1185">Reference proteome</keyword>